<dbReference type="PANTHER" id="PTHR43611:SF3">
    <property type="entry name" value="FLAVIN MONONUCLEOTIDE HYDROLASE 1, CHLOROPLATIC"/>
    <property type="match status" value="1"/>
</dbReference>
<keyword evidence="1" id="KW-0732">Signal</keyword>
<dbReference type="InterPro" id="IPR006439">
    <property type="entry name" value="HAD-SF_hydro_IA"/>
</dbReference>
<feature type="signal peptide" evidence="1">
    <location>
        <begin position="1"/>
        <end position="17"/>
    </location>
</feature>
<dbReference type="Pfam" id="PF00702">
    <property type="entry name" value="Hydrolase"/>
    <property type="match status" value="1"/>
</dbReference>
<dbReference type="SUPFAM" id="SSF56784">
    <property type="entry name" value="HAD-like"/>
    <property type="match status" value="1"/>
</dbReference>
<dbReference type="Gene3D" id="3.40.50.1000">
    <property type="entry name" value="HAD superfamily/HAD-like"/>
    <property type="match status" value="1"/>
</dbReference>
<reference evidence="2 3" key="1">
    <citation type="submission" date="2018-02" db="EMBL/GenBank/DDBJ databases">
        <title>The genomes of Aspergillus section Nigri reveals drivers in fungal speciation.</title>
        <authorList>
            <consortium name="DOE Joint Genome Institute"/>
            <person name="Vesth T.C."/>
            <person name="Nybo J."/>
            <person name="Theobald S."/>
            <person name="Brandl J."/>
            <person name="Frisvad J.C."/>
            <person name="Nielsen K.F."/>
            <person name="Lyhne E.K."/>
            <person name="Kogle M.E."/>
            <person name="Kuo A."/>
            <person name="Riley R."/>
            <person name="Clum A."/>
            <person name="Nolan M."/>
            <person name="Lipzen A."/>
            <person name="Salamov A."/>
            <person name="Henrissat B."/>
            <person name="Wiebenga A."/>
            <person name="De vries R.P."/>
            <person name="Grigoriev I.V."/>
            <person name="Mortensen U.H."/>
            <person name="Andersen M.R."/>
            <person name="Baker S.E."/>
        </authorList>
    </citation>
    <scope>NUCLEOTIDE SEQUENCE [LARGE SCALE GENOMIC DNA]</scope>
    <source>
        <strain evidence="2 3">CBS 114.51</strain>
    </source>
</reference>
<evidence type="ECO:0000313" key="3">
    <source>
        <dbReference type="Proteomes" id="UP000249497"/>
    </source>
</evidence>
<feature type="non-terminal residue" evidence="2">
    <location>
        <position position="502"/>
    </location>
</feature>
<keyword evidence="3" id="KW-1185">Reference proteome</keyword>
<dbReference type="RefSeq" id="XP_025524742.1">
    <property type="nucleotide sequence ID" value="XM_025676061.1"/>
</dbReference>
<sequence>TMSPIKALVLDFAGVLCSWTPPAQSPFSPAQLKQIMSSEIWFDYERGRYSEEECYAKLVERFSISAADMASTMIQARQSLEINHTVLELLSKTRKRNPGLKVYGMTNTPRAEQECISRIVDSYPVFDHVYLSGVVGMRKPDLGFYWVVLAETGLKPDEVVFVDDKAENVLVAQSVGMHGVVFKNVADFNQRIRNLLEDPVSRGLRYLRSNAKSLLTVTSDNSVIHENFAQLLILELTGDRDLIELEPWDRTWNYFIGIPQSPTSTFPNDLDTTSIALSVLPIHKDVVSGVMDEILLLLDNDEIVPTYFDPTRPRVDPVVCVNVLSLFAQNGRECELLATFNWILDVLRHRAYLQGTRYYISPDAFLYFLARLSTFLRMSPLRARLVPLLGERLHERIGATGDAISLAMRVYACKLLGMSNLLDESTLRDMQCEDGGFPTCWVYRFGSTGVKIGNRGLTTALAIKAIEMPLTPRDVGIDTEQRSQWWFWGGVELLNPYRFWKS</sequence>
<dbReference type="AlphaFoldDB" id="A0A8T8WSM1"/>
<evidence type="ECO:0000313" key="2">
    <source>
        <dbReference type="EMBL" id="RAH78848.1"/>
    </source>
</evidence>
<dbReference type="InterPro" id="IPR023198">
    <property type="entry name" value="PGP-like_dom2"/>
</dbReference>
<protein>
    <submittedName>
        <fullName evidence="2">HAD-like protein</fullName>
    </submittedName>
</protein>
<proteinExistence type="predicted"/>
<accession>A0A8T8WSM1</accession>
<dbReference type="GeneID" id="37179754"/>
<feature type="non-terminal residue" evidence="2">
    <location>
        <position position="1"/>
    </location>
</feature>
<feature type="chain" id="PRO_5035942275" evidence="1">
    <location>
        <begin position="18"/>
        <end position="502"/>
    </location>
</feature>
<dbReference type="OrthoDB" id="2012566at2759"/>
<dbReference type="InterPro" id="IPR036412">
    <property type="entry name" value="HAD-like_sf"/>
</dbReference>
<dbReference type="CDD" id="cd02603">
    <property type="entry name" value="HAD_sEH-N_like"/>
    <property type="match status" value="1"/>
</dbReference>
<dbReference type="SFLD" id="SFLDG01129">
    <property type="entry name" value="C1.5:_HAD__Beta-PGM__Phosphata"/>
    <property type="match status" value="1"/>
</dbReference>
<organism evidence="2 3">
    <name type="scientific">Aspergillus japonicus CBS 114.51</name>
    <dbReference type="NCBI Taxonomy" id="1448312"/>
    <lineage>
        <taxon>Eukaryota</taxon>
        <taxon>Fungi</taxon>
        <taxon>Dikarya</taxon>
        <taxon>Ascomycota</taxon>
        <taxon>Pezizomycotina</taxon>
        <taxon>Eurotiomycetes</taxon>
        <taxon>Eurotiomycetidae</taxon>
        <taxon>Eurotiales</taxon>
        <taxon>Aspergillaceae</taxon>
        <taxon>Aspergillus</taxon>
        <taxon>Aspergillus subgen. Circumdati</taxon>
    </lineage>
</organism>
<dbReference type="PRINTS" id="PR00413">
    <property type="entry name" value="HADHALOGNASE"/>
</dbReference>
<dbReference type="NCBIfam" id="TIGR01509">
    <property type="entry name" value="HAD-SF-IA-v3"/>
    <property type="match status" value="1"/>
</dbReference>
<gene>
    <name evidence="2" type="ORF">BO86DRAFT_437508</name>
</gene>
<name>A0A8T8WSM1_ASPJA</name>
<dbReference type="Proteomes" id="UP000249497">
    <property type="component" value="Unassembled WGS sequence"/>
</dbReference>
<dbReference type="PANTHER" id="PTHR43611">
    <property type="entry name" value="ALPHA-D-GLUCOSE 1-PHOSPHATE PHOSPHATASE"/>
    <property type="match status" value="1"/>
</dbReference>
<dbReference type="EMBL" id="KZ824821">
    <property type="protein sequence ID" value="RAH78848.1"/>
    <property type="molecule type" value="Genomic_DNA"/>
</dbReference>
<dbReference type="SFLD" id="SFLDS00003">
    <property type="entry name" value="Haloacid_Dehalogenase"/>
    <property type="match status" value="1"/>
</dbReference>
<dbReference type="InterPro" id="IPR023214">
    <property type="entry name" value="HAD_sf"/>
</dbReference>
<dbReference type="GO" id="GO:0016791">
    <property type="term" value="F:phosphatase activity"/>
    <property type="evidence" value="ECO:0007669"/>
    <property type="project" value="UniProtKB-ARBA"/>
</dbReference>
<dbReference type="Gene3D" id="1.10.150.240">
    <property type="entry name" value="Putative phosphatase, domain 2"/>
    <property type="match status" value="1"/>
</dbReference>
<evidence type="ECO:0000256" key="1">
    <source>
        <dbReference type="SAM" id="SignalP"/>
    </source>
</evidence>